<organism evidence="3 4">
    <name type="scientific">Dactylosporangium aurantiacum</name>
    <dbReference type="NCBI Taxonomy" id="35754"/>
    <lineage>
        <taxon>Bacteria</taxon>
        <taxon>Bacillati</taxon>
        <taxon>Actinomycetota</taxon>
        <taxon>Actinomycetes</taxon>
        <taxon>Micromonosporales</taxon>
        <taxon>Micromonosporaceae</taxon>
        <taxon>Dactylosporangium</taxon>
    </lineage>
</organism>
<dbReference type="InterPro" id="IPR050708">
    <property type="entry name" value="T6SS_VgrG/RHS"/>
</dbReference>
<dbReference type="RefSeq" id="WP_156089776.1">
    <property type="nucleotide sequence ID" value="NZ_CP073767.1"/>
</dbReference>
<dbReference type="PANTHER" id="PTHR32305">
    <property type="match status" value="1"/>
</dbReference>
<evidence type="ECO:0000313" key="4">
    <source>
        <dbReference type="Proteomes" id="UP001058003"/>
    </source>
</evidence>
<dbReference type="InterPro" id="IPR056823">
    <property type="entry name" value="TEN-like_YD-shell"/>
</dbReference>
<reference evidence="3" key="1">
    <citation type="submission" date="2021-04" db="EMBL/GenBank/DDBJ databases">
        <title>Dactylosporangium aurantiacum NRRL B-8018 full assembly.</title>
        <authorList>
            <person name="Hartkoorn R.C."/>
            <person name="Beaudoing E."/>
            <person name="Hot D."/>
        </authorList>
    </citation>
    <scope>NUCLEOTIDE SEQUENCE</scope>
    <source>
        <strain evidence="3">NRRL B-8018</strain>
    </source>
</reference>
<dbReference type="NCBIfam" id="TIGR01643">
    <property type="entry name" value="YD_repeat_2x"/>
    <property type="match status" value="2"/>
</dbReference>
<accession>A0A9Q9MGY5</accession>
<dbReference type="InterPro" id="IPR022385">
    <property type="entry name" value="Rhs_assc_core"/>
</dbReference>
<dbReference type="InterPro" id="IPR006530">
    <property type="entry name" value="YD"/>
</dbReference>
<dbReference type="Gene3D" id="2.180.10.10">
    <property type="entry name" value="RHS repeat-associated core"/>
    <property type="match status" value="2"/>
</dbReference>
<dbReference type="PANTHER" id="PTHR32305:SF17">
    <property type="entry name" value="TRNA NUCLEASE WAPA"/>
    <property type="match status" value="1"/>
</dbReference>
<keyword evidence="4" id="KW-1185">Reference proteome</keyword>
<proteinExistence type="predicted"/>
<sequence>MSAVAVAVVVSAGGVLVASSGPDRGERPEPQRDRAVAVVAAAPAGAPAGVTGRPYQAQAVSWPAAADGEVSLHAGAVADLAAPGAARTVRVGGTPVSVGPAAGAAAPARVRVRVLDRAATQQAGVAGVLLAVARADGVASAGAARVSVDYGAFRHAYGGDWATRLHLVLLPDCAATAAPGCDPVALASTNDPRTGTVSADVPLSATDTMIALAAGAAGSAGDVSATPLSQTATWSAGGNSGGFTWGYPLRTPPGVDGPEPELSLMYSSSSVDGLTAASNNQPSWVGEGFSLPTNAIERRYVSCGKDMSGGNNSTKTGDLCWKRDNAVVTLNGVSTELLKDSAGTWHARTEEGWRIEQRTGGVNGDNNGEHWVVTTMDGTQYWFGRNRLPGWVSGKAETASVYTVPVFGNHSGEPCHASTFASSGCDQAWKWNLDYVVDTFGNTQSFWYAKESNSYARAGSTTTLAGYVRGGRLARIDYGTRSDTAYGNAPARVVFNPADRCLSSCYTNAKPNRPQWPDTPWDQECTATPCLVGGPSFWETKRLASVQTQVWGGSAYRPVETWTLTHSFPDPGDGTRAGLFLDRISHTGSVGTTTTVPDVTFGGVQLANRVDSLDGSAPMNWWRLATVTTESGGVIGVTYKPQECVAGSRMPSAPESNTLRCFPVRWTPEGATSPKTEYFHKYVVDTVTETDMALPSNARSVRSISAFQYLDNPAWRYTDDDGLVDDASKTWSVWRGYGRVRVTTGDPGEQQRTETVYFRGMHGDHLPGGTRSVTMPAAGGAAAVADEDEYAGMTRESIVYLGATSTEVSATVTEPWRSDPTATRTLDGVTVHARYVGEAATRVRTALDGGRGNRTTVTRSTFDGYGLATQVESLGDEAVTGDEECAITTFVRNTASWLMEFPSREQRFATTCARARGTGLTDADILADTYTSYDQLARGAAPTKGAVSRIEQLVAYTPAPVYRVTGRSTHDIHGRAVETWDARGNRSTVTYTPATGGPVTRIVNTDQDGWQTTTTVEPAWGSLLTSTDVNGKTTEVAYDGLGRKTEVWLPNRSRAAGQSGNGRFAYTMRRDAASVVATERLNPAGGYVTTYELYDGMLRLRQTQIPEGGTQGGRIITDTTYDSAERPVKQTKGYVADGAPSATLVAPLSDALIPAWNKTVYDGAGRAATVITYAKDVELWRSSMVYGGDRTDITPPAGEPPTSTWTDADGHTTKVRQYAGAVGSATYTETSYGYNAKGLRDRVTDSAGNVWVTTYNLLAKPLTVDDPDKGLTRMTYTANGDVETSTDARGEVLAYTYDARGRKTSVRDDTVTGTKRMEWTYDTAARGLLTTATRYDNGNAYTTTVTGYNDLSQPTGRSITIPAVETGLAGTYTYVTTYNVDGSPATTRLPAAGGLPTETLKVAYSATGQPSTLKTDLSATGDDVFLVNGTSYTRYGELATVGRRYDTGASLDTTMYYQEGTRRLQRVLTTRITAPAVVSDVSYTYDRAGNVLGIADTPAGGTADTQCFGYDYLRRLTEAWTPGGGDCAATRSQAALGGPAPYWHSYSYDTVGNRRTSTERTVTTSRSRTYAYPAAGADGPHTLSSVTTGGGGTVSYGYDPAGNTVNRPAPAGGSQVLAWTAEGNLASVTDGAGQTSYLYDADGARLISRAPGKKTLYLPNQEVTYATGTATKTASRYYVHAGQLIGVRDKAGLTWMIGDHQGTTTAAVTEAGQAVTRRRTTPFGEDRGTAVAWPDDKGLVGGVRDGTGLTHIGAREYDAGIGRFISVDPIMDAEDSQQMHGYAYSNSSPVTFSDPDGKIIVGDDRGLLVERKHSWGFEIIDRRRPSGGGGSGSRFFAPQFPTCRGCASISGTNKPWRPKVQRFYYPVKKPAPRTCTSYTGGYPVSCSTAWKQYMKIAGPTLKAIRQCEESNASRRGPCNRDLVREVRVNGEYKFLPKNPLPSRPEYDEFGMPYGEGKSEERKGGGRVFLSISMCSGFLCVGFNFTTDGPQVTTGTGGRFGVSAGVGYTSAPARDQSAMSIGGCTVIVVGPCLQGGQKKAEAGGGWWGGGSVNIGFEIGPSLPINPQWSKDLD</sequence>
<dbReference type="Proteomes" id="UP001058003">
    <property type="component" value="Chromosome"/>
</dbReference>
<gene>
    <name evidence="3" type="ORF">Daura_23225</name>
</gene>
<dbReference type="EMBL" id="CP073767">
    <property type="protein sequence ID" value="UWZ58823.1"/>
    <property type="molecule type" value="Genomic_DNA"/>
</dbReference>
<evidence type="ECO:0000256" key="1">
    <source>
        <dbReference type="ARBA" id="ARBA00022737"/>
    </source>
</evidence>
<evidence type="ECO:0000313" key="3">
    <source>
        <dbReference type="EMBL" id="UWZ58823.1"/>
    </source>
</evidence>
<dbReference type="Pfam" id="PF25023">
    <property type="entry name" value="TEN_YD-shell"/>
    <property type="match status" value="1"/>
</dbReference>
<name>A0A9Q9MGY5_9ACTN</name>
<dbReference type="OrthoDB" id="291011at2"/>
<dbReference type="InterPro" id="IPR031325">
    <property type="entry name" value="RHS_repeat"/>
</dbReference>
<feature type="domain" description="Teneurin-like YD-shell" evidence="2">
    <location>
        <begin position="1592"/>
        <end position="1790"/>
    </location>
</feature>
<evidence type="ECO:0000259" key="2">
    <source>
        <dbReference type="Pfam" id="PF25023"/>
    </source>
</evidence>
<protein>
    <recommendedName>
        <fullName evidence="2">Teneurin-like YD-shell domain-containing protein</fullName>
    </recommendedName>
</protein>
<keyword evidence="1" id="KW-0677">Repeat</keyword>
<dbReference type="KEGG" id="daur:Daura_23225"/>
<dbReference type="Pfam" id="PF05593">
    <property type="entry name" value="RHS_repeat"/>
    <property type="match status" value="1"/>
</dbReference>
<dbReference type="NCBIfam" id="TIGR03696">
    <property type="entry name" value="Rhs_assc_core"/>
    <property type="match status" value="1"/>
</dbReference>